<accession>A0A016SEL5</accession>
<name>A0A016SEL5_9BILA</name>
<proteinExistence type="predicted"/>
<dbReference type="EMBL" id="JARK01001571">
    <property type="protein sequence ID" value="EYB89123.1"/>
    <property type="molecule type" value="Genomic_DNA"/>
</dbReference>
<gene>
    <name evidence="1" type="primary">Acey_s0235.g3164</name>
    <name evidence="1" type="ORF">Y032_0235g3164</name>
</gene>
<dbReference type="Proteomes" id="UP000024635">
    <property type="component" value="Unassembled WGS sequence"/>
</dbReference>
<sequence>MKTGQRGMKFSMKRNRGRREVASACDCYATAMRLAPILHHIVARASVARIWYKLPLTVKSMWSSRVKNSSSNGDVHESSRLSSFFLHMPSSVVRLASAAVYHHQPPVHLLRRVPSSVELNES</sequence>
<dbReference type="AlphaFoldDB" id="A0A016SEL5"/>
<keyword evidence="2" id="KW-1185">Reference proteome</keyword>
<evidence type="ECO:0000313" key="2">
    <source>
        <dbReference type="Proteomes" id="UP000024635"/>
    </source>
</evidence>
<comment type="caution">
    <text evidence="1">The sequence shown here is derived from an EMBL/GenBank/DDBJ whole genome shotgun (WGS) entry which is preliminary data.</text>
</comment>
<reference evidence="2" key="1">
    <citation type="journal article" date="2015" name="Nat. Genet.">
        <title>The genome and transcriptome of the zoonotic hookworm Ancylostoma ceylanicum identify infection-specific gene families.</title>
        <authorList>
            <person name="Schwarz E.M."/>
            <person name="Hu Y."/>
            <person name="Antoshechkin I."/>
            <person name="Miller M.M."/>
            <person name="Sternberg P.W."/>
            <person name="Aroian R.V."/>
        </authorList>
    </citation>
    <scope>NUCLEOTIDE SEQUENCE</scope>
    <source>
        <strain evidence="2">HY135</strain>
    </source>
</reference>
<protein>
    <submittedName>
        <fullName evidence="1">Uncharacterized protein</fullName>
    </submittedName>
</protein>
<organism evidence="1 2">
    <name type="scientific">Ancylostoma ceylanicum</name>
    <dbReference type="NCBI Taxonomy" id="53326"/>
    <lineage>
        <taxon>Eukaryota</taxon>
        <taxon>Metazoa</taxon>
        <taxon>Ecdysozoa</taxon>
        <taxon>Nematoda</taxon>
        <taxon>Chromadorea</taxon>
        <taxon>Rhabditida</taxon>
        <taxon>Rhabditina</taxon>
        <taxon>Rhabditomorpha</taxon>
        <taxon>Strongyloidea</taxon>
        <taxon>Ancylostomatidae</taxon>
        <taxon>Ancylostomatinae</taxon>
        <taxon>Ancylostoma</taxon>
    </lineage>
</organism>
<evidence type="ECO:0000313" key="1">
    <source>
        <dbReference type="EMBL" id="EYB89123.1"/>
    </source>
</evidence>